<sequence length="171" mass="18532">MDSISLWCCFLATNGPSHVGVDPTPLISRRHHHLLSAAADAPPICHRCRTPLVISTAATCSASSSRPVDTPPQARGRLDPATMISRAARSTVTSSRSTSLLNVPTDHCASLALSTSTSPWAIGRHELEVRSGNFKAFFEEYAKELCTFASRGVKLTKSKTKEITNQKTEQR</sequence>
<reference evidence="2" key="2">
    <citation type="journal article" date="2008" name="Nucleic Acids Res.">
        <title>The rice annotation project database (RAP-DB): 2008 update.</title>
        <authorList>
            <consortium name="The rice annotation project (RAP)"/>
        </authorList>
    </citation>
    <scope>GENOME REANNOTATION</scope>
    <source>
        <strain evidence="2">cv. Nipponbare</strain>
    </source>
</reference>
<dbReference type="EMBL" id="AP005560">
    <property type="protein sequence ID" value="BAD36815.1"/>
    <property type="molecule type" value="Genomic_DNA"/>
</dbReference>
<evidence type="ECO:0000313" key="1">
    <source>
        <dbReference type="EMBL" id="BAD36815.1"/>
    </source>
</evidence>
<reference evidence="2" key="1">
    <citation type="journal article" date="2005" name="Nature">
        <title>The map-based sequence of the rice genome.</title>
        <authorList>
            <consortium name="International rice genome sequencing project (IRGSP)"/>
            <person name="Matsumoto T."/>
            <person name="Wu J."/>
            <person name="Kanamori H."/>
            <person name="Katayose Y."/>
            <person name="Fujisawa M."/>
            <person name="Namiki N."/>
            <person name="Mizuno H."/>
            <person name="Yamamoto K."/>
            <person name="Antonio B.A."/>
            <person name="Baba T."/>
            <person name="Sakata K."/>
            <person name="Nagamura Y."/>
            <person name="Aoki H."/>
            <person name="Arikawa K."/>
            <person name="Arita K."/>
            <person name="Bito T."/>
            <person name="Chiden Y."/>
            <person name="Fujitsuka N."/>
            <person name="Fukunaka R."/>
            <person name="Hamada M."/>
            <person name="Harada C."/>
            <person name="Hayashi A."/>
            <person name="Hijishita S."/>
            <person name="Honda M."/>
            <person name="Hosokawa S."/>
            <person name="Ichikawa Y."/>
            <person name="Idonuma A."/>
            <person name="Iijima M."/>
            <person name="Ikeda M."/>
            <person name="Ikeno M."/>
            <person name="Ito K."/>
            <person name="Ito S."/>
            <person name="Ito T."/>
            <person name="Ito Y."/>
            <person name="Ito Y."/>
            <person name="Iwabuchi A."/>
            <person name="Kamiya K."/>
            <person name="Karasawa W."/>
            <person name="Kurita K."/>
            <person name="Katagiri S."/>
            <person name="Kikuta A."/>
            <person name="Kobayashi H."/>
            <person name="Kobayashi N."/>
            <person name="Machita K."/>
            <person name="Maehara T."/>
            <person name="Masukawa M."/>
            <person name="Mizubayashi T."/>
            <person name="Mukai Y."/>
            <person name="Nagasaki H."/>
            <person name="Nagata Y."/>
            <person name="Naito S."/>
            <person name="Nakashima M."/>
            <person name="Nakama Y."/>
            <person name="Nakamichi Y."/>
            <person name="Nakamura M."/>
            <person name="Meguro A."/>
            <person name="Negishi M."/>
            <person name="Ohta I."/>
            <person name="Ohta T."/>
            <person name="Okamoto M."/>
            <person name="Ono N."/>
            <person name="Saji S."/>
            <person name="Sakaguchi M."/>
            <person name="Sakai K."/>
            <person name="Shibata M."/>
            <person name="Shimokawa T."/>
            <person name="Song J."/>
            <person name="Takazaki Y."/>
            <person name="Terasawa K."/>
            <person name="Tsugane M."/>
            <person name="Tsuji K."/>
            <person name="Ueda S."/>
            <person name="Waki K."/>
            <person name="Yamagata H."/>
            <person name="Yamamoto M."/>
            <person name="Yamamoto S."/>
            <person name="Yamane H."/>
            <person name="Yoshiki S."/>
            <person name="Yoshihara R."/>
            <person name="Yukawa K."/>
            <person name="Zhong H."/>
            <person name="Yano M."/>
            <person name="Yuan Q."/>
            <person name="Ouyang S."/>
            <person name="Liu J."/>
            <person name="Jones K.M."/>
            <person name="Gansberger K."/>
            <person name="Moffat K."/>
            <person name="Hill J."/>
            <person name="Bera J."/>
            <person name="Fadrosh D."/>
            <person name="Jin S."/>
            <person name="Johri S."/>
            <person name="Kim M."/>
            <person name="Overton L."/>
            <person name="Reardon M."/>
            <person name="Tsitrin T."/>
            <person name="Vuong H."/>
            <person name="Weaver B."/>
            <person name="Ciecko A."/>
            <person name="Tallon L."/>
            <person name="Jackson J."/>
            <person name="Pai G."/>
            <person name="Aken S.V."/>
            <person name="Utterback T."/>
            <person name="Reidmuller S."/>
            <person name="Feldblyum T."/>
            <person name="Hsiao J."/>
            <person name="Zismann V."/>
            <person name="Iobst S."/>
            <person name="de Vazeille A.R."/>
            <person name="Buell C.R."/>
            <person name="Ying K."/>
            <person name="Li Y."/>
            <person name="Lu T."/>
            <person name="Huang Y."/>
            <person name="Zhao Q."/>
            <person name="Feng Q."/>
            <person name="Zhang L."/>
            <person name="Zhu J."/>
            <person name="Weng Q."/>
            <person name="Mu J."/>
            <person name="Lu Y."/>
            <person name="Fan D."/>
            <person name="Liu Y."/>
            <person name="Guan J."/>
            <person name="Zhang Y."/>
            <person name="Yu S."/>
            <person name="Liu X."/>
            <person name="Zhang Y."/>
            <person name="Hong G."/>
            <person name="Han B."/>
            <person name="Choisne N."/>
            <person name="Demange N."/>
            <person name="Orjeda G."/>
            <person name="Samain S."/>
            <person name="Cattolico L."/>
            <person name="Pelletier E."/>
            <person name="Couloux A."/>
            <person name="Segurens B."/>
            <person name="Wincker P."/>
            <person name="D'Hont A."/>
            <person name="Scarpelli C."/>
            <person name="Weissenbach J."/>
            <person name="Salanoubat M."/>
            <person name="Quetier F."/>
            <person name="Yu Y."/>
            <person name="Kim H.R."/>
            <person name="Rambo T."/>
            <person name="Currie J."/>
            <person name="Collura K."/>
            <person name="Luo M."/>
            <person name="Yang T."/>
            <person name="Ammiraju J.S.S."/>
            <person name="Engler F."/>
            <person name="Soderlund C."/>
            <person name="Wing R.A."/>
            <person name="Palmer L.E."/>
            <person name="de la Bastide M."/>
            <person name="Spiegel L."/>
            <person name="Nascimento L."/>
            <person name="Zutavern T."/>
            <person name="O'Shaughnessy A."/>
            <person name="Dike S."/>
            <person name="Dedhia N."/>
            <person name="Preston R."/>
            <person name="Balija V."/>
            <person name="McCombie W.R."/>
            <person name="Chow T."/>
            <person name="Chen H."/>
            <person name="Chung M."/>
            <person name="Chen C."/>
            <person name="Shaw J."/>
            <person name="Wu H."/>
            <person name="Hsiao K."/>
            <person name="Chao Y."/>
            <person name="Chu M."/>
            <person name="Cheng C."/>
            <person name="Hour A."/>
            <person name="Lee P."/>
            <person name="Lin S."/>
            <person name="Lin Y."/>
            <person name="Liou J."/>
            <person name="Liu S."/>
            <person name="Hsing Y."/>
            <person name="Raghuvanshi S."/>
            <person name="Mohanty A."/>
            <person name="Bharti A.K."/>
            <person name="Gaur A."/>
            <person name="Gupta V."/>
            <person name="Kumar D."/>
            <person name="Ravi V."/>
            <person name="Vij S."/>
            <person name="Kapur A."/>
            <person name="Khurana P."/>
            <person name="Khurana P."/>
            <person name="Khurana J.P."/>
            <person name="Tyagi A.K."/>
            <person name="Gaikwad K."/>
            <person name="Singh A."/>
            <person name="Dalal V."/>
            <person name="Srivastava S."/>
            <person name="Dixit A."/>
            <person name="Pal A.K."/>
            <person name="Ghazi I.A."/>
            <person name="Yadav M."/>
            <person name="Pandit A."/>
            <person name="Bhargava A."/>
            <person name="Sureshbabu K."/>
            <person name="Batra K."/>
            <person name="Sharma T.R."/>
            <person name="Mohapatra T."/>
            <person name="Singh N.K."/>
            <person name="Messing J."/>
            <person name="Nelson A.B."/>
            <person name="Fuks G."/>
            <person name="Kavchok S."/>
            <person name="Keizer G."/>
            <person name="Linton E."/>
            <person name="Llaca V."/>
            <person name="Song R."/>
            <person name="Tanyolac B."/>
            <person name="Young S."/>
            <person name="Ho-Il K."/>
            <person name="Hahn J.H."/>
            <person name="Sangsakoo G."/>
            <person name="Vanavichit A."/>
            <person name="de Mattos Luiz.A.T."/>
            <person name="Zimmer P.D."/>
            <person name="Malone G."/>
            <person name="Dellagostin O."/>
            <person name="de Oliveira A.C."/>
            <person name="Bevan M."/>
            <person name="Bancroft I."/>
            <person name="Minx P."/>
            <person name="Cordum H."/>
            <person name="Wilson R."/>
            <person name="Cheng Z."/>
            <person name="Jin W."/>
            <person name="Jiang J."/>
            <person name="Leong S.A."/>
            <person name="Iwama H."/>
            <person name="Gojobori T."/>
            <person name="Itoh T."/>
            <person name="Niimura Y."/>
            <person name="Fujii Y."/>
            <person name="Habara T."/>
            <person name="Sakai H."/>
            <person name="Sato Y."/>
            <person name="Wilson G."/>
            <person name="Kumar K."/>
            <person name="McCouch S."/>
            <person name="Juretic N."/>
            <person name="Hoen D."/>
            <person name="Wright S."/>
            <person name="Bruskiewich R."/>
            <person name="Bureau T."/>
            <person name="Miyao A."/>
            <person name="Hirochika H."/>
            <person name="Nishikawa T."/>
            <person name="Kadowaki K."/>
            <person name="Sugiura M."/>
            <person name="Burr B."/>
            <person name="Sasaki T."/>
        </authorList>
    </citation>
    <scope>NUCLEOTIDE SEQUENCE [LARGE SCALE GENOMIC DNA]</scope>
    <source>
        <strain evidence="2">cv. Nipponbare</strain>
    </source>
</reference>
<evidence type="ECO:0000313" key="2">
    <source>
        <dbReference type="Proteomes" id="UP000000763"/>
    </source>
</evidence>
<name>Q68UR5_ORYSJ</name>
<organism evidence="1 2">
    <name type="scientific">Oryza sativa subsp. japonica</name>
    <name type="common">Rice</name>
    <dbReference type="NCBI Taxonomy" id="39947"/>
    <lineage>
        <taxon>Eukaryota</taxon>
        <taxon>Viridiplantae</taxon>
        <taxon>Streptophyta</taxon>
        <taxon>Embryophyta</taxon>
        <taxon>Tracheophyta</taxon>
        <taxon>Spermatophyta</taxon>
        <taxon>Magnoliopsida</taxon>
        <taxon>Liliopsida</taxon>
        <taxon>Poales</taxon>
        <taxon>Poaceae</taxon>
        <taxon>BOP clade</taxon>
        <taxon>Oryzoideae</taxon>
        <taxon>Oryzeae</taxon>
        <taxon>Oryzinae</taxon>
        <taxon>Oryza</taxon>
        <taxon>Oryza sativa</taxon>
    </lineage>
</organism>
<gene>
    <name evidence="1" type="primary">OJ1178_D01.5</name>
</gene>
<dbReference type="Proteomes" id="UP000000763">
    <property type="component" value="Chromosome 9"/>
</dbReference>
<proteinExistence type="predicted"/>
<protein>
    <submittedName>
        <fullName evidence="1">Uncharacterized protein</fullName>
    </submittedName>
</protein>
<accession>Q68UR5</accession>
<dbReference type="AlphaFoldDB" id="Q68UR5"/>